<evidence type="ECO:0000313" key="2">
    <source>
        <dbReference type="Proteomes" id="UP000298787"/>
    </source>
</evidence>
<protein>
    <submittedName>
        <fullName evidence="1">Uncharacterized protein</fullName>
    </submittedName>
</protein>
<keyword evidence="2" id="KW-1185">Reference proteome</keyword>
<dbReference type="EMBL" id="CM014079">
    <property type="protein sequence ID" value="TKS67081.1"/>
    <property type="molecule type" value="Genomic_DNA"/>
</dbReference>
<dbReference type="AlphaFoldDB" id="A0A4U5U187"/>
<evidence type="ECO:0000313" key="1">
    <source>
        <dbReference type="EMBL" id="TKS67081.1"/>
    </source>
</evidence>
<reference evidence="1 2" key="1">
    <citation type="submission" date="2019-01" db="EMBL/GenBank/DDBJ databases">
        <title>Genome Assembly of Collichthys lucidus.</title>
        <authorList>
            <person name="Cai M."/>
            <person name="Xiao S."/>
        </authorList>
    </citation>
    <scope>NUCLEOTIDE SEQUENCE [LARGE SCALE GENOMIC DNA]</scope>
    <source>
        <strain evidence="1">JT15FE1705JMU</strain>
        <tissue evidence="1">Muscle</tissue>
    </source>
</reference>
<dbReference type="Proteomes" id="UP000298787">
    <property type="component" value="Chromosome 2"/>
</dbReference>
<proteinExistence type="predicted"/>
<name>A0A4U5U187_COLLU</name>
<organism evidence="1 2">
    <name type="scientific">Collichthys lucidus</name>
    <name type="common">Big head croaker</name>
    <name type="synonym">Sciaena lucida</name>
    <dbReference type="NCBI Taxonomy" id="240159"/>
    <lineage>
        <taxon>Eukaryota</taxon>
        <taxon>Metazoa</taxon>
        <taxon>Chordata</taxon>
        <taxon>Craniata</taxon>
        <taxon>Vertebrata</taxon>
        <taxon>Euteleostomi</taxon>
        <taxon>Actinopterygii</taxon>
        <taxon>Neopterygii</taxon>
        <taxon>Teleostei</taxon>
        <taxon>Neoteleostei</taxon>
        <taxon>Acanthomorphata</taxon>
        <taxon>Eupercaria</taxon>
        <taxon>Sciaenidae</taxon>
        <taxon>Collichthys</taxon>
    </lineage>
</organism>
<accession>A0A4U5U187</accession>
<gene>
    <name evidence="1" type="ORF">D9C73_001596</name>
</gene>
<sequence length="284" mass="31952">MHERSSMSTHIRDRKTKANICLMRWKPFFPPTTLNFIGTTGEGLWRYTRRNERSSIAMINSFTYLISSGSDVCHVFLQQIPLSECAAAAAAEARLCRTDRGSSLRRAWPLWLAAAPERGEAAWSLTPASYSARDTNPFQLCLARVRGKPGLMDTCSRTAITNLVYTLQLYSCLGHASQCAAAVKERPNKYRKRDIYETPSPQDNRLTSDMRTDGRYNIVSGGWLTEETWRYEIILCRAMCSPDRDREGVTLRSNLRPTLQAALPALGDMYAHSVPLLHCISPGP</sequence>